<reference evidence="1" key="1">
    <citation type="journal article" date="2015" name="Nature">
        <title>Complex archaea that bridge the gap between prokaryotes and eukaryotes.</title>
        <authorList>
            <person name="Spang A."/>
            <person name="Saw J.H."/>
            <person name="Jorgensen S.L."/>
            <person name="Zaremba-Niedzwiedzka K."/>
            <person name="Martijn J."/>
            <person name="Lind A.E."/>
            <person name="van Eijk R."/>
            <person name="Schleper C."/>
            <person name="Guy L."/>
            <person name="Ettema T.J."/>
        </authorList>
    </citation>
    <scope>NUCLEOTIDE SEQUENCE</scope>
</reference>
<accession>A0A0F9I7A6</accession>
<gene>
    <name evidence="1" type="ORF">LCGC14_1695000</name>
</gene>
<sequence length="168" mass="20043">LPFMKWEMNGAGWDFGRMFVLIFEYPYYYRKKTSGQVVNTETKKYGWHADPTSKNELLMLYDRVMAHGGYINHSEFALEEALYYIHYSDNEPAKWFDFCPSCGTDKLDVTVTCTFLWDIFPFELENAKKQATYFEIQNEGHEEFSYNKFLKIKNECIQNFENVGRNFE</sequence>
<protein>
    <submittedName>
        <fullName evidence="1">Uncharacterized protein</fullName>
    </submittedName>
</protein>
<organism evidence="1">
    <name type="scientific">marine sediment metagenome</name>
    <dbReference type="NCBI Taxonomy" id="412755"/>
    <lineage>
        <taxon>unclassified sequences</taxon>
        <taxon>metagenomes</taxon>
        <taxon>ecological metagenomes</taxon>
    </lineage>
</organism>
<dbReference type="Gene3D" id="3.30.420.240">
    <property type="match status" value="1"/>
</dbReference>
<feature type="non-terminal residue" evidence="1">
    <location>
        <position position="1"/>
    </location>
</feature>
<dbReference type="AlphaFoldDB" id="A0A0F9I7A6"/>
<evidence type="ECO:0000313" key="1">
    <source>
        <dbReference type="EMBL" id="KKM15549.1"/>
    </source>
</evidence>
<proteinExistence type="predicted"/>
<name>A0A0F9I7A6_9ZZZZ</name>
<dbReference type="EMBL" id="LAZR01014881">
    <property type="protein sequence ID" value="KKM15549.1"/>
    <property type="molecule type" value="Genomic_DNA"/>
</dbReference>
<comment type="caution">
    <text evidence="1">The sequence shown here is derived from an EMBL/GenBank/DDBJ whole genome shotgun (WGS) entry which is preliminary data.</text>
</comment>